<gene>
    <name evidence="12" type="ORF">A3G31_10640</name>
</gene>
<sequence>MKIYDISVPIFEGMHAWPRDPKVKIRPNRQISKGSSCNVSRISFGSHTGTHVDAPYHFLKKGKKMDEIPLGIFIGKAWVFEIDAEKKINIKDINKLNLEGKERVLFKTTNSKIWERRKKFFKEFVYITDKAAKFIVEAGVKLLGIDYLSVEGFGIPGAPAHHILLGNGVILLEGINLLKVSQGEYELICLPLKISGGDGAPARVILREIN</sequence>
<dbReference type="InterPro" id="IPR007325">
    <property type="entry name" value="KFase/CYL"/>
</dbReference>
<dbReference type="PANTHER" id="PTHR31118:SF32">
    <property type="entry name" value="KYNURENINE FORMAMIDASE"/>
    <property type="match status" value="1"/>
</dbReference>
<evidence type="ECO:0000256" key="11">
    <source>
        <dbReference type="ARBA" id="ARBA00060547"/>
    </source>
</evidence>
<proteinExistence type="predicted"/>
<comment type="subunit">
    <text evidence="3">Homodimer.</text>
</comment>
<keyword evidence="9" id="KW-0823">Tryptophan catabolism</keyword>
<keyword evidence="6" id="KW-0479">Metal-binding</keyword>
<evidence type="ECO:0000256" key="2">
    <source>
        <dbReference type="ARBA" id="ARBA00002204"/>
    </source>
</evidence>
<dbReference type="Proteomes" id="UP000178082">
    <property type="component" value="Unassembled WGS sequence"/>
</dbReference>
<evidence type="ECO:0000313" key="13">
    <source>
        <dbReference type="Proteomes" id="UP000178082"/>
    </source>
</evidence>
<evidence type="ECO:0000313" key="12">
    <source>
        <dbReference type="EMBL" id="OGL52444.1"/>
    </source>
</evidence>
<evidence type="ECO:0000256" key="10">
    <source>
        <dbReference type="ARBA" id="ARBA00048496"/>
    </source>
</evidence>
<dbReference type="Gene3D" id="3.50.30.50">
    <property type="entry name" value="Putative cyclase"/>
    <property type="match status" value="1"/>
</dbReference>
<comment type="catalytic activity">
    <reaction evidence="10">
        <text>N-formyl-L-kynurenine + H2O = L-kynurenine + formate + H(+)</text>
        <dbReference type="Rhea" id="RHEA:13009"/>
        <dbReference type="ChEBI" id="CHEBI:15377"/>
        <dbReference type="ChEBI" id="CHEBI:15378"/>
        <dbReference type="ChEBI" id="CHEBI:15740"/>
        <dbReference type="ChEBI" id="CHEBI:57959"/>
        <dbReference type="ChEBI" id="CHEBI:58629"/>
        <dbReference type="EC" id="3.5.1.9"/>
    </reaction>
</comment>
<protein>
    <recommendedName>
        <fullName evidence="5">Kynurenine formamidase</fullName>
        <ecNumber evidence="4">3.5.1.9</ecNumber>
    </recommendedName>
</protein>
<dbReference type="GO" id="GO:0019441">
    <property type="term" value="P:L-tryptophan catabolic process to kynurenine"/>
    <property type="evidence" value="ECO:0007669"/>
    <property type="project" value="InterPro"/>
</dbReference>
<dbReference type="FunFam" id="3.50.30.50:FF:000001">
    <property type="entry name" value="Kynurenine formamidase"/>
    <property type="match status" value="1"/>
</dbReference>
<evidence type="ECO:0000256" key="5">
    <source>
        <dbReference type="ARBA" id="ARBA00014889"/>
    </source>
</evidence>
<accession>A0A1F7SGU0</accession>
<dbReference type="Pfam" id="PF04199">
    <property type="entry name" value="Cyclase"/>
    <property type="match status" value="1"/>
</dbReference>
<name>A0A1F7SGU0_9BACT</name>
<dbReference type="STRING" id="1817883.A3G31_10640"/>
<evidence type="ECO:0000256" key="6">
    <source>
        <dbReference type="ARBA" id="ARBA00022723"/>
    </source>
</evidence>
<comment type="pathway">
    <text evidence="11">Amino-acid degradation; L-tryptophan degradation via kynurenine pathway; L-kynurenine from L-tryptophan: step 2/2.</text>
</comment>
<evidence type="ECO:0000256" key="3">
    <source>
        <dbReference type="ARBA" id="ARBA00011738"/>
    </source>
</evidence>
<comment type="function">
    <text evidence="2">Catalyzes the hydrolysis of N-formyl-L-kynurenine to L-kynurenine, the second step in the kynurenine pathway of tryptophan degradation.</text>
</comment>
<evidence type="ECO:0000256" key="7">
    <source>
        <dbReference type="ARBA" id="ARBA00022801"/>
    </source>
</evidence>
<keyword evidence="8" id="KW-0862">Zinc</keyword>
<dbReference type="SUPFAM" id="SSF102198">
    <property type="entry name" value="Putative cyclase"/>
    <property type="match status" value="1"/>
</dbReference>
<keyword evidence="7" id="KW-0378">Hydrolase</keyword>
<dbReference type="AlphaFoldDB" id="A0A1F7SGU0"/>
<comment type="cofactor">
    <cofactor evidence="1">
        <name>Zn(2+)</name>
        <dbReference type="ChEBI" id="CHEBI:29105"/>
    </cofactor>
</comment>
<dbReference type="PANTHER" id="PTHR31118">
    <property type="entry name" value="CYCLASE-LIKE PROTEIN 2"/>
    <property type="match status" value="1"/>
</dbReference>
<evidence type="ECO:0000256" key="1">
    <source>
        <dbReference type="ARBA" id="ARBA00001947"/>
    </source>
</evidence>
<evidence type="ECO:0000256" key="9">
    <source>
        <dbReference type="ARBA" id="ARBA00023079"/>
    </source>
</evidence>
<dbReference type="InterPro" id="IPR037175">
    <property type="entry name" value="KFase_sf"/>
</dbReference>
<reference evidence="12 13" key="1">
    <citation type="journal article" date="2016" name="Nat. Commun.">
        <title>Thousands of microbial genomes shed light on interconnected biogeochemical processes in an aquifer system.</title>
        <authorList>
            <person name="Anantharaman K."/>
            <person name="Brown C.T."/>
            <person name="Hug L.A."/>
            <person name="Sharon I."/>
            <person name="Castelle C.J."/>
            <person name="Probst A.J."/>
            <person name="Thomas B.C."/>
            <person name="Singh A."/>
            <person name="Wilkins M.J."/>
            <person name="Karaoz U."/>
            <person name="Brodie E.L."/>
            <person name="Williams K.H."/>
            <person name="Hubbard S.S."/>
            <person name="Banfield J.F."/>
        </authorList>
    </citation>
    <scope>NUCLEOTIDE SEQUENCE [LARGE SCALE GENOMIC DNA]</scope>
</reference>
<dbReference type="GO" id="GO:0046872">
    <property type="term" value="F:metal ion binding"/>
    <property type="evidence" value="ECO:0007669"/>
    <property type="project" value="UniProtKB-KW"/>
</dbReference>
<evidence type="ECO:0000256" key="4">
    <source>
        <dbReference type="ARBA" id="ARBA00012930"/>
    </source>
</evidence>
<organism evidence="12 13">
    <name type="scientific">Candidatus Schekmanbacteria bacterium RIFCSPLOWO2_12_FULL_38_15</name>
    <dbReference type="NCBI Taxonomy" id="1817883"/>
    <lineage>
        <taxon>Bacteria</taxon>
        <taxon>Candidatus Schekmaniibacteriota</taxon>
    </lineage>
</organism>
<evidence type="ECO:0000256" key="8">
    <source>
        <dbReference type="ARBA" id="ARBA00022833"/>
    </source>
</evidence>
<dbReference type="EMBL" id="MGDI01000031">
    <property type="protein sequence ID" value="OGL52444.1"/>
    <property type="molecule type" value="Genomic_DNA"/>
</dbReference>
<dbReference type="GO" id="GO:0004061">
    <property type="term" value="F:arylformamidase activity"/>
    <property type="evidence" value="ECO:0007669"/>
    <property type="project" value="UniProtKB-EC"/>
</dbReference>
<comment type="caution">
    <text evidence="12">The sequence shown here is derived from an EMBL/GenBank/DDBJ whole genome shotgun (WGS) entry which is preliminary data.</text>
</comment>
<dbReference type="EC" id="3.5.1.9" evidence="4"/>